<gene>
    <name evidence="3" type="ORF">AKJ09_04134</name>
</gene>
<dbReference type="InterPro" id="IPR044901">
    <property type="entry name" value="Trehalose_TreZ_E-set_sf"/>
</dbReference>
<evidence type="ECO:0000313" key="3">
    <source>
        <dbReference type="EMBL" id="AKU97470.1"/>
    </source>
</evidence>
<dbReference type="SUPFAM" id="SSF81296">
    <property type="entry name" value="E set domains"/>
    <property type="match status" value="1"/>
</dbReference>
<dbReference type="InterPro" id="IPR017853">
    <property type="entry name" value="GH"/>
</dbReference>
<protein>
    <submittedName>
        <fullName evidence="3">Malto-oligosyltrehalose trehalohydrolase</fullName>
    </submittedName>
</protein>
<keyword evidence="1" id="KW-0119">Carbohydrate metabolism</keyword>
<name>A0A0K1PVB2_9BACT</name>
<dbReference type="Gene3D" id="1.10.10.760">
    <property type="entry name" value="E-set domains of sugar-utilizing enzymes"/>
    <property type="match status" value="1"/>
</dbReference>
<keyword evidence="4" id="KW-1185">Reference proteome</keyword>
<dbReference type="Gene3D" id="3.20.20.80">
    <property type="entry name" value="Glycosidases"/>
    <property type="match status" value="1"/>
</dbReference>
<feature type="domain" description="Glycosyl hydrolase family 13 catalytic" evidence="2">
    <location>
        <begin position="201"/>
        <end position="540"/>
    </location>
</feature>
<dbReference type="Gene3D" id="2.60.40.10">
    <property type="entry name" value="Immunoglobulins"/>
    <property type="match status" value="1"/>
</dbReference>
<dbReference type="SUPFAM" id="SSF51445">
    <property type="entry name" value="(Trans)glycosidases"/>
    <property type="match status" value="1"/>
</dbReference>
<dbReference type="Pfam" id="PF02922">
    <property type="entry name" value="CBM_48"/>
    <property type="match status" value="1"/>
</dbReference>
<dbReference type="EMBL" id="CP012333">
    <property type="protein sequence ID" value="AKU97470.1"/>
    <property type="molecule type" value="Genomic_DNA"/>
</dbReference>
<dbReference type="PANTHER" id="PTHR43651">
    <property type="entry name" value="1,4-ALPHA-GLUCAN-BRANCHING ENZYME"/>
    <property type="match status" value="1"/>
</dbReference>
<dbReference type="InterPro" id="IPR014756">
    <property type="entry name" value="Ig_E-set"/>
</dbReference>
<proteinExistence type="predicted"/>
<dbReference type="Proteomes" id="UP000064967">
    <property type="component" value="Chromosome"/>
</dbReference>
<dbReference type="STRING" id="1391654.AKJ09_04134"/>
<dbReference type="PANTHER" id="PTHR43651:SF11">
    <property type="entry name" value="MALTO-OLIGOSYLTREHALOSE TREHALOHYDROLASE"/>
    <property type="match status" value="1"/>
</dbReference>
<dbReference type="InterPro" id="IPR006047">
    <property type="entry name" value="GH13_cat_dom"/>
</dbReference>
<evidence type="ECO:0000313" key="4">
    <source>
        <dbReference type="Proteomes" id="UP000064967"/>
    </source>
</evidence>
<accession>A0A0K1PVB2</accession>
<dbReference type="KEGG" id="llu:AKJ09_04134"/>
<evidence type="ECO:0000256" key="1">
    <source>
        <dbReference type="ARBA" id="ARBA00023277"/>
    </source>
</evidence>
<dbReference type="AlphaFoldDB" id="A0A0K1PVB2"/>
<dbReference type="SMART" id="SM00642">
    <property type="entry name" value="Aamy"/>
    <property type="match status" value="1"/>
</dbReference>
<keyword evidence="3" id="KW-0378">Hydrolase</keyword>
<dbReference type="InterPro" id="IPR013783">
    <property type="entry name" value="Ig-like_fold"/>
</dbReference>
<dbReference type="InterPro" id="IPR004193">
    <property type="entry name" value="Glyco_hydro_13_N"/>
</dbReference>
<evidence type="ECO:0000259" key="2">
    <source>
        <dbReference type="SMART" id="SM00642"/>
    </source>
</evidence>
<dbReference type="PATRIC" id="fig|1391654.3.peg.4191"/>
<dbReference type="Pfam" id="PF00128">
    <property type="entry name" value="Alpha-amylase"/>
    <property type="match status" value="1"/>
</dbReference>
<reference evidence="3 4" key="1">
    <citation type="submission" date="2015-08" db="EMBL/GenBank/DDBJ databases">
        <authorList>
            <person name="Babu N.S."/>
            <person name="Beckwith C.J."/>
            <person name="Beseler K.G."/>
            <person name="Brison A."/>
            <person name="Carone J.V."/>
            <person name="Caskin T.P."/>
            <person name="Diamond M."/>
            <person name="Durham M.E."/>
            <person name="Foxe J.M."/>
            <person name="Go M."/>
            <person name="Henderson B.A."/>
            <person name="Jones I.B."/>
            <person name="McGettigan J.A."/>
            <person name="Micheletti S.J."/>
            <person name="Nasrallah M.E."/>
            <person name="Ortiz D."/>
            <person name="Piller C.R."/>
            <person name="Privatt S.R."/>
            <person name="Schneider S.L."/>
            <person name="Sharp S."/>
            <person name="Smith T.C."/>
            <person name="Stanton J.D."/>
            <person name="Ullery H.E."/>
            <person name="Wilson R.J."/>
            <person name="Serrano M.G."/>
            <person name="Buck G."/>
            <person name="Lee V."/>
            <person name="Wang Y."/>
            <person name="Carvalho R."/>
            <person name="Voegtly L."/>
            <person name="Shi R."/>
            <person name="Duckworth R."/>
            <person name="Johnson A."/>
            <person name="Loviza R."/>
            <person name="Walstead R."/>
            <person name="Shah Z."/>
            <person name="Kiflezghi M."/>
            <person name="Wade K."/>
            <person name="Ball S.L."/>
            <person name="Bradley K.W."/>
            <person name="Asai D.J."/>
            <person name="Bowman C.A."/>
            <person name="Russell D.A."/>
            <person name="Pope W.H."/>
            <person name="Jacobs-Sera D."/>
            <person name="Hendrix R.W."/>
            <person name="Hatfull G.F."/>
        </authorList>
    </citation>
    <scope>NUCLEOTIDE SEQUENCE [LARGE SCALE GENOMIC DNA]</scope>
    <source>
        <strain evidence="3 4">DSM 27648</strain>
    </source>
</reference>
<dbReference type="GO" id="GO:0005975">
    <property type="term" value="P:carbohydrate metabolic process"/>
    <property type="evidence" value="ECO:0007669"/>
    <property type="project" value="InterPro"/>
</dbReference>
<organism evidence="3 4">
    <name type="scientific">Labilithrix luteola</name>
    <dbReference type="NCBI Taxonomy" id="1391654"/>
    <lineage>
        <taxon>Bacteria</taxon>
        <taxon>Pseudomonadati</taxon>
        <taxon>Myxococcota</taxon>
        <taxon>Polyangia</taxon>
        <taxon>Polyangiales</taxon>
        <taxon>Labilitrichaceae</taxon>
        <taxon>Labilithrix</taxon>
    </lineage>
</organism>
<dbReference type="GO" id="GO:0004553">
    <property type="term" value="F:hydrolase activity, hydrolyzing O-glycosyl compounds"/>
    <property type="evidence" value="ECO:0007669"/>
    <property type="project" value="InterPro"/>
</dbReference>
<dbReference type="CDD" id="cd02853">
    <property type="entry name" value="E_set_MTHase_like_N"/>
    <property type="match status" value="1"/>
</dbReference>
<sequence>MRTERRVGNVRNASSPYVKANRRRRRFGRHIACNTRDCADFDVARSRAARGFRSSDHDSHNLAPRAARFPSSARDRVVRVVAARVTAQPKLGLGVHPDEGGTTFVVWTTNARQVGVRLFDEQGNPLRTERLDARGDGRFEGRLEGVSVGALYKFVLDDEEVPDPYARWLPLGVHGPARITKRGRAEPLLDAPLPSGWVVYELHIGTFTPQGTYRAAEDRLDHIADLGFTAIELLPVAAFPGARGWGYDGVAPFAPYAGYGSPDELRAFVRAAHRRGLAVILDVVYDHFGPAGSYLTKFASEYFTGEPETGRGPVPDFTREPMRRLVLDNARYWLDEFGFDALRIESAHAMRDPSQLHVLRAITGMAHSLEVPRRVFFHDERSDPDELKALGADGVWASDFQRQLHVLLTQDHDGDYANYEGTLAAIAETVNEGWIGTGISQQGERSRRASPRARGLTPESLVYCLQNHEDVGNRAFGTRLTADVDIDAFCVASAFLLFLPATPLVFMGQEWAASSPFPLFSDHDAEFGDAVRTGRREKFQSFATFAEARMRDRIPDPQARSTFESARLHWEERWREPHTRVLGTYRALLQLRAHDPVLSAACAWADLRATVHGDVLEVVRARSRFKRRLLLNFGGEEIDLRALPSLSSVEQSLVLFTRGRFQSGHLGARAVAILAE</sequence>
<dbReference type="CDD" id="cd11325">
    <property type="entry name" value="AmyAc_GTHase"/>
    <property type="match status" value="1"/>
</dbReference>